<evidence type="ECO:0000256" key="10">
    <source>
        <dbReference type="ARBA" id="ARBA00022833"/>
    </source>
</evidence>
<keyword evidence="10 15" id="KW-0862">Zinc</keyword>
<dbReference type="InterPro" id="IPR014782">
    <property type="entry name" value="Peptidase_M1_dom"/>
</dbReference>
<feature type="binding site" evidence="15">
    <location>
        <position position="301"/>
    </location>
    <ligand>
        <name>Zn(2+)</name>
        <dbReference type="ChEBI" id="CHEBI:29105"/>
        <note>catalytic</note>
    </ligand>
</feature>
<feature type="domain" description="Aminopeptidase N-like N-terminal" evidence="17">
    <location>
        <begin position="30"/>
        <end position="201"/>
    </location>
</feature>
<dbReference type="RefSeq" id="WP_121162870.1">
    <property type="nucleotide sequence ID" value="NZ_RBKT01000001.1"/>
</dbReference>
<sequence>MNAKHFPPGSVSGTRVDPYLPDHGNVGYRTTHYDLDLDYRTGPGRLSGRATISATTDRVLAEISLDLGRFRVDRVLVDGAEAHYRHRAGKLRIRPAMPLPADTPFTVTVRYAGEPRPIPSRWGDLGWERIDDGALVASQPTGAPSWFPCNDHPGDKATYRIAVTTGSRYSVIANGALVSHEAGANSTRWVYEQNAPMSSYLATVQIGRYRLVGFDAGPVTQRAAVPSRLLTAARHDFGRQSEMMTTFERLFGPYPFGEYTVVVVDEDLEVPVEAHGLSVFGANHIDGRRGFERLVAHELAHQWFGNSLTVADWRHIWLNEGFAKYAEWLWSELSGGAPAGAHAAQSWAVVAAMPQDLRVADPGVRRMFDDRVYQRGALALHALRVAIGDEPFVALLREWTRAHRHATVTTGEFVALAQRHSARPLDGLFAAWLYERPLPPLPS</sequence>
<comment type="catalytic activity">
    <reaction evidence="1">
        <text>Release of an N-terminal amino acid, Xaa-|-Yaa- from a peptide, amide or arylamide. Xaa is preferably Ala, but may be most amino acids including Pro (slow action). When a terminal hydrophobic residue is followed by a prolyl residue, the two may be released as an intact Xaa-Pro dipeptide.</text>
        <dbReference type="EC" id="3.4.11.2"/>
    </reaction>
</comment>
<dbReference type="PANTHER" id="PTHR45726">
    <property type="entry name" value="LEUKOTRIENE A-4 HYDROLASE"/>
    <property type="match status" value="1"/>
</dbReference>
<organism evidence="18 19">
    <name type="scientific">Micromonospora pisi</name>
    <dbReference type="NCBI Taxonomy" id="589240"/>
    <lineage>
        <taxon>Bacteria</taxon>
        <taxon>Bacillati</taxon>
        <taxon>Actinomycetota</taxon>
        <taxon>Actinomycetes</taxon>
        <taxon>Micromonosporales</taxon>
        <taxon>Micromonosporaceae</taxon>
        <taxon>Micromonospora</taxon>
    </lineage>
</organism>
<evidence type="ECO:0000256" key="6">
    <source>
        <dbReference type="ARBA" id="ARBA00022490"/>
    </source>
</evidence>
<dbReference type="Pfam" id="PF17900">
    <property type="entry name" value="Peptidase_M1_N"/>
    <property type="match status" value="1"/>
</dbReference>
<feature type="active site" description="Proton acceptor" evidence="14">
    <location>
        <position position="298"/>
    </location>
</feature>
<dbReference type="AlphaFoldDB" id="A0A495JWF4"/>
<evidence type="ECO:0000313" key="18">
    <source>
        <dbReference type="EMBL" id="RKR92885.1"/>
    </source>
</evidence>
<dbReference type="InterPro" id="IPR027268">
    <property type="entry name" value="Peptidase_M4/M1_CTD_sf"/>
</dbReference>
<dbReference type="InterPro" id="IPR042097">
    <property type="entry name" value="Aminopeptidase_N-like_N_sf"/>
</dbReference>
<dbReference type="GO" id="GO:0008270">
    <property type="term" value="F:zinc ion binding"/>
    <property type="evidence" value="ECO:0007669"/>
    <property type="project" value="InterPro"/>
</dbReference>
<dbReference type="GO" id="GO:0006508">
    <property type="term" value="P:proteolysis"/>
    <property type="evidence" value="ECO:0007669"/>
    <property type="project" value="UniProtKB-KW"/>
</dbReference>
<evidence type="ECO:0000259" key="17">
    <source>
        <dbReference type="Pfam" id="PF17900"/>
    </source>
</evidence>
<keyword evidence="9" id="KW-0378">Hydrolase</keyword>
<keyword evidence="11" id="KW-0482">Metalloprotease</keyword>
<dbReference type="InterPro" id="IPR034015">
    <property type="entry name" value="M1_LTA4H"/>
</dbReference>
<evidence type="ECO:0000256" key="3">
    <source>
        <dbReference type="ARBA" id="ARBA00010136"/>
    </source>
</evidence>
<comment type="subcellular location">
    <subcellularLocation>
        <location evidence="2">Cytoplasm</location>
    </subcellularLocation>
</comment>
<evidence type="ECO:0000256" key="15">
    <source>
        <dbReference type="PIRSR" id="PIRSR634015-3"/>
    </source>
</evidence>
<keyword evidence="6" id="KW-0963">Cytoplasm</keyword>
<keyword evidence="8 15" id="KW-0479">Metal-binding</keyword>
<comment type="cofactor">
    <cofactor evidence="15">
        <name>Zn(2+)</name>
        <dbReference type="ChEBI" id="CHEBI:29105"/>
    </cofactor>
    <text evidence="15">Binds 1 zinc ion per subunit.</text>
</comment>
<gene>
    <name evidence="18" type="ORF">BDK92_7368</name>
</gene>
<feature type="active site" description="Proton donor" evidence="14">
    <location>
        <position position="373"/>
    </location>
</feature>
<dbReference type="OrthoDB" id="100605at2"/>
<comment type="similarity">
    <text evidence="3">Belongs to the peptidase M1 family.</text>
</comment>
<evidence type="ECO:0000256" key="12">
    <source>
        <dbReference type="ARBA" id="ARBA00029811"/>
    </source>
</evidence>
<evidence type="ECO:0000256" key="14">
    <source>
        <dbReference type="PIRSR" id="PIRSR634015-1"/>
    </source>
</evidence>
<keyword evidence="19" id="KW-1185">Reference proteome</keyword>
<dbReference type="EMBL" id="RBKT01000001">
    <property type="protein sequence ID" value="RKR92885.1"/>
    <property type="molecule type" value="Genomic_DNA"/>
</dbReference>
<protein>
    <recommendedName>
        <fullName evidence="5">Aminopeptidase N</fullName>
        <ecNumber evidence="4">3.4.11.2</ecNumber>
    </recommendedName>
    <alternativeName>
        <fullName evidence="12">Alanine aminopeptidase</fullName>
    </alternativeName>
    <alternativeName>
        <fullName evidence="13">Lysyl aminopeptidase</fullName>
    </alternativeName>
</protein>
<dbReference type="Gene3D" id="2.60.40.1730">
    <property type="entry name" value="tricorn interacting facor f3 domain"/>
    <property type="match status" value="1"/>
</dbReference>
<evidence type="ECO:0000256" key="4">
    <source>
        <dbReference type="ARBA" id="ARBA00012564"/>
    </source>
</evidence>
<dbReference type="Pfam" id="PF01433">
    <property type="entry name" value="Peptidase_M1"/>
    <property type="match status" value="1"/>
</dbReference>
<evidence type="ECO:0000256" key="11">
    <source>
        <dbReference type="ARBA" id="ARBA00023049"/>
    </source>
</evidence>
<feature type="binding site" evidence="15">
    <location>
        <position position="320"/>
    </location>
    <ligand>
        <name>Zn(2+)</name>
        <dbReference type="ChEBI" id="CHEBI:29105"/>
        <note>catalytic</note>
    </ligand>
</feature>
<dbReference type="InterPro" id="IPR001930">
    <property type="entry name" value="Peptidase_M1"/>
</dbReference>
<dbReference type="GO" id="GO:0016285">
    <property type="term" value="F:alanyl aminopeptidase activity"/>
    <property type="evidence" value="ECO:0007669"/>
    <property type="project" value="UniProtKB-EC"/>
</dbReference>
<feature type="domain" description="Peptidase M1 membrane alanine aminopeptidase" evidence="16">
    <location>
        <begin position="241"/>
        <end position="432"/>
    </location>
</feature>
<evidence type="ECO:0000256" key="2">
    <source>
        <dbReference type="ARBA" id="ARBA00004496"/>
    </source>
</evidence>
<name>A0A495JWF4_9ACTN</name>
<keyword evidence="7" id="KW-0645">Protease</keyword>
<dbReference type="Proteomes" id="UP000277671">
    <property type="component" value="Unassembled WGS sequence"/>
</dbReference>
<dbReference type="CDD" id="cd09603">
    <property type="entry name" value="M1_APN_like"/>
    <property type="match status" value="1"/>
</dbReference>
<dbReference type="SUPFAM" id="SSF63737">
    <property type="entry name" value="Leukotriene A4 hydrolase N-terminal domain"/>
    <property type="match status" value="1"/>
</dbReference>
<dbReference type="PANTHER" id="PTHR45726:SF3">
    <property type="entry name" value="LEUKOTRIENE A-4 HYDROLASE"/>
    <property type="match status" value="1"/>
</dbReference>
<evidence type="ECO:0000259" key="16">
    <source>
        <dbReference type="Pfam" id="PF01433"/>
    </source>
</evidence>
<dbReference type="Gene3D" id="1.10.390.10">
    <property type="entry name" value="Neutral Protease Domain 2"/>
    <property type="match status" value="1"/>
</dbReference>
<dbReference type="GO" id="GO:0005737">
    <property type="term" value="C:cytoplasm"/>
    <property type="evidence" value="ECO:0007669"/>
    <property type="project" value="UniProtKB-SubCell"/>
</dbReference>
<reference evidence="18 19" key="1">
    <citation type="submission" date="2018-10" db="EMBL/GenBank/DDBJ databases">
        <title>Sequencing the genomes of 1000 actinobacteria strains.</title>
        <authorList>
            <person name="Klenk H.-P."/>
        </authorList>
    </citation>
    <scope>NUCLEOTIDE SEQUENCE [LARGE SCALE GENOMIC DNA]</scope>
    <source>
        <strain evidence="18 19">DSM 45175</strain>
    </source>
</reference>
<feature type="binding site" evidence="15">
    <location>
        <position position="297"/>
    </location>
    <ligand>
        <name>Zn(2+)</name>
        <dbReference type="ChEBI" id="CHEBI:29105"/>
        <note>catalytic</note>
    </ligand>
</feature>
<accession>A0A495JWF4</accession>
<comment type="caution">
    <text evidence="18">The sequence shown here is derived from an EMBL/GenBank/DDBJ whole genome shotgun (WGS) entry which is preliminary data.</text>
</comment>
<evidence type="ECO:0000256" key="1">
    <source>
        <dbReference type="ARBA" id="ARBA00000098"/>
    </source>
</evidence>
<evidence type="ECO:0000313" key="19">
    <source>
        <dbReference type="Proteomes" id="UP000277671"/>
    </source>
</evidence>
<evidence type="ECO:0000256" key="9">
    <source>
        <dbReference type="ARBA" id="ARBA00022801"/>
    </source>
</evidence>
<evidence type="ECO:0000256" key="5">
    <source>
        <dbReference type="ARBA" id="ARBA00015611"/>
    </source>
</evidence>
<dbReference type="EC" id="3.4.11.2" evidence="4"/>
<dbReference type="SUPFAM" id="SSF55486">
    <property type="entry name" value="Metalloproteases ('zincins'), catalytic domain"/>
    <property type="match status" value="1"/>
</dbReference>
<evidence type="ECO:0000256" key="8">
    <source>
        <dbReference type="ARBA" id="ARBA00022723"/>
    </source>
</evidence>
<proteinExistence type="inferred from homology"/>
<dbReference type="GO" id="GO:0008237">
    <property type="term" value="F:metallopeptidase activity"/>
    <property type="evidence" value="ECO:0007669"/>
    <property type="project" value="UniProtKB-KW"/>
</dbReference>
<evidence type="ECO:0000256" key="13">
    <source>
        <dbReference type="ARBA" id="ARBA00031533"/>
    </source>
</evidence>
<dbReference type="PRINTS" id="PR00756">
    <property type="entry name" value="ALADIPTASE"/>
</dbReference>
<dbReference type="InterPro" id="IPR045357">
    <property type="entry name" value="Aminopeptidase_N-like_N"/>
</dbReference>
<evidence type="ECO:0000256" key="7">
    <source>
        <dbReference type="ARBA" id="ARBA00022670"/>
    </source>
</evidence>